<feature type="domain" description="RNA polymerase beta subunit protrusion" evidence="17">
    <location>
        <begin position="8"/>
        <end position="342"/>
    </location>
</feature>
<keyword evidence="3 13" id="KW-0240">DNA-directed RNA polymerase</keyword>
<dbReference type="PANTHER" id="PTHR20856">
    <property type="entry name" value="DNA-DIRECTED RNA POLYMERASE I SUBUNIT 2"/>
    <property type="match status" value="1"/>
</dbReference>
<dbReference type="SUPFAM" id="SSF64484">
    <property type="entry name" value="beta and beta-prime subunits of DNA dependent RNA-polymerase"/>
    <property type="match status" value="1"/>
</dbReference>
<evidence type="ECO:0000313" key="20">
    <source>
        <dbReference type="EMBL" id="KAF7635202.1"/>
    </source>
</evidence>
<dbReference type="InterPro" id="IPR007644">
    <property type="entry name" value="RNA_pol_bsu_protrusion"/>
</dbReference>
<dbReference type="Gene3D" id="3.90.1070.20">
    <property type="match status" value="1"/>
</dbReference>
<dbReference type="GO" id="GO:0005634">
    <property type="term" value="C:nucleus"/>
    <property type="evidence" value="ECO:0007669"/>
    <property type="project" value="UniProtKB-SubCell"/>
</dbReference>
<dbReference type="FunFam" id="3.90.1800.10:FF:000004">
    <property type="entry name" value="DNA-directed RNA polymerase subunit beta"/>
    <property type="match status" value="1"/>
</dbReference>
<evidence type="ECO:0000256" key="2">
    <source>
        <dbReference type="ARBA" id="ARBA00006835"/>
    </source>
</evidence>
<evidence type="ECO:0000259" key="14">
    <source>
        <dbReference type="Pfam" id="PF00562"/>
    </source>
</evidence>
<dbReference type="Gene3D" id="2.40.50.150">
    <property type="match status" value="1"/>
</dbReference>
<comment type="function">
    <text evidence="13">DNA-dependent RNA polymerase catalyzes the transcription of DNA into RNA using the four ribonucleoside triphosphates as substrates.</text>
</comment>
<dbReference type="GO" id="GO:0003899">
    <property type="term" value="F:DNA-directed RNA polymerase activity"/>
    <property type="evidence" value="ECO:0007669"/>
    <property type="project" value="UniProtKB-EC"/>
</dbReference>
<dbReference type="InterPro" id="IPR014724">
    <property type="entry name" value="RNA_pol_RPB2_OB-fold"/>
</dbReference>
<dbReference type="FunFam" id="2.40.270.10:FF:000006">
    <property type="entry name" value="DNA-directed RNA polymerase subunit beta"/>
    <property type="match status" value="1"/>
</dbReference>
<dbReference type="Pfam" id="PF00562">
    <property type="entry name" value="RNA_pol_Rpb2_6"/>
    <property type="match status" value="1"/>
</dbReference>
<evidence type="ECO:0000259" key="15">
    <source>
        <dbReference type="Pfam" id="PF04560"/>
    </source>
</evidence>
<dbReference type="Pfam" id="PF04561">
    <property type="entry name" value="RNA_pol_Rpb2_2"/>
    <property type="match status" value="1"/>
</dbReference>
<dbReference type="GO" id="GO:0006351">
    <property type="term" value="P:DNA-templated transcription"/>
    <property type="evidence" value="ECO:0007669"/>
    <property type="project" value="InterPro"/>
</dbReference>
<evidence type="ECO:0000256" key="11">
    <source>
        <dbReference type="ARBA" id="ARBA00047768"/>
    </source>
</evidence>
<dbReference type="InterPro" id="IPR037034">
    <property type="entry name" value="RNA_pol_Rpb2_2_sf"/>
</dbReference>
<keyword evidence="5 13" id="KW-0548">Nucleotidyltransferase</keyword>
<evidence type="ECO:0000256" key="12">
    <source>
        <dbReference type="RuleBase" id="RU000434"/>
    </source>
</evidence>
<dbReference type="OrthoDB" id="10248617at2759"/>
<dbReference type="Gene3D" id="2.40.270.10">
    <property type="entry name" value="DNA-directed RNA polymerase, subunit 2, domain 6"/>
    <property type="match status" value="1"/>
</dbReference>
<evidence type="ECO:0000256" key="10">
    <source>
        <dbReference type="ARBA" id="ARBA00023242"/>
    </source>
</evidence>
<evidence type="ECO:0000256" key="7">
    <source>
        <dbReference type="ARBA" id="ARBA00022771"/>
    </source>
</evidence>
<evidence type="ECO:0000256" key="8">
    <source>
        <dbReference type="ARBA" id="ARBA00022833"/>
    </source>
</evidence>
<evidence type="ECO:0000256" key="13">
    <source>
        <dbReference type="RuleBase" id="RU363031"/>
    </source>
</evidence>
<name>A0A8S9ZPS6_9BILA</name>
<accession>A0A8S9ZPS6</accession>
<dbReference type="Pfam" id="PF04563">
    <property type="entry name" value="RNA_pol_Rpb2_1"/>
    <property type="match status" value="1"/>
</dbReference>
<keyword evidence="8" id="KW-0862">Zinc</keyword>
<keyword evidence="6" id="KW-0479">Metal-binding</keyword>
<dbReference type="Gene3D" id="3.90.1800.10">
    <property type="entry name" value="RNA polymerase alpha subunit dimerisation domain"/>
    <property type="match status" value="1"/>
</dbReference>
<dbReference type="InterPro" id="IPR007645">
    <property type="entry name" value="RNA_pol_Rpb2_3"/>
</dbReference>
<dbReference type="GO" id="GO:0003677">
    <property type="term" value="F:DNA binding"/>
    <property type="evidence" value="ECO:0007669"/>
    <property type="project" value="InterPro"/>
</dbReference>
<proteinExistence type="inferred from homology"/>
<reference evidence="20" key="1">
    <citation type="journal article" date="2020" name="Ecol. Evol.">
        <title>Genome structure and content of the rice root-knot nematode (Meloidogyne graminicola).</title>
        <authorList>
            <person name="Phan N.T."/>
            <person name="Danchin E.G.J."/>
            <person name="Klopp C."/>
            <person name="Perfus-Barbeoch L."/>
            <person name="Kozlowski D.K."/>
            <person name="Koutsovoulos G.D."/>
            <person name="Lopez-Roques C."/>
            <person name="Bouchez O."/>
            <person name="Zahm M."/>
            <person name="Besnard G."/>
            <person name="Bellafiore S."/>
        </authorList>
    </citation>
    <scope>NUCLEOTIDE SEQUENCE</scope>
    <source>
        <strain evidence="20">VN-18</strain>
    </source>
</reference>
<keyword evidence="4 13" id="KW-0808">Transferase</keyword>
<evidence type="ECO:0000259" key="19">
    <source>
        <dbReference type="Pfam" id="PF06883"/>
    </source>
</evidence>
<feature type="domain" description="RNA polymerase Rpb2" evidence="18">
    <location>
        <begin position="396"/>
        <end position="460"/>
    </location>
</feature>
<dbReference type="GO" id="GO:0032549">
    <property type="term" value="F:ribonucleoside binding"/>
    <property type="evidence" value="ECO:0007669"/>
    <property type="project" value="InterPro"/>
</dbReference>
<dbReference type="Gene3D" id="3.90.1110.10">
    <property type="entry name" value="RNA polymerase Rpb2, domain 2"/>
    <property type="match status" value="1"/>
</dbReference>
<evidence type="ECO:0000256" key="4">
    <source>
        <dbReference type="ARBA" id="ARBA00022679"/>
    </source>
</evidence>
<dbReference type="InterPro" id="IPR009674">
    <property type="entry name" value="Rpa2_dom_4"/>
</dbReference>
<dbReference type="InterPro" id="IPR007641">
    <property type="entry name" value="RNA_pol_Rpb2_7"/>
</dbReference>
<evidence type="ECO:0000313" key="21">
    <source>
        <dbReference type="Proteomes" id="UP000605970"/>
    </source>
</evidence>
<keyword evidence="10" id="KW-0539">Nucleus</keyword>
<protein>
    <recommendedName>
        <fullName evidence="13">DNA-directed RNA polymerase subunit beta</fullName>
        <ecNumber evidence="13">2.7.7.6</ecNumber>
    </recommendedName>
</protein>
<dbReference type="Pfam" id="PF04560">
    <property type="entry name" value="RNA_pol_Rpb2_7"/>
    <property type="match status" value="1"/>
</dbReference>
<dbReference type="EC" id="2.7.7.6" evidence="13"/>
<feature type="domain" description="RNA polymerase Rpb2" evidence="16">
    <location>
        <begin position="171"/>
        <end position="303"/>
    </location>
</feature>
<keyword evidence="9 13" id="KW-0804">Transcription</keyword>
<evidence type="ECO:0000256" key="9">
    <source>
        <dbReference type="ARBA" id="ARBA00023163"/>
    </source>
</evidence>
<dbReference type="FunFam" id="2.40.270.10:FF:000011">
    <property type="entry name" value="DNA-directed RNA polymerase subunit beta"/>
    <property type="match status" value="1"/>
</dbReference>
<dbReference type="InterPro" id="IPR007642">
    <property type="entry name" value="RNA_pol_Rpb2_2"/>
</dbReference>
<dbReference type="GO" id="GO:0008270">
    <property type="term" value="F:zinc ion binding"/>
    <property type="evidence" value="ECO:0007669"/>
    <property type="project" value="UniProtKB-KW"/>
</dbReference>
<comment type="subcellular location">
    <subcellularLocation>
        <location evidence="1">Nucleus</location>
    </subcellularLocation>
</comment>
<dbReference type="CDD" id="cd00653">
    <property type="entry name" value="RNA_pol_B_RPB2"/>
    <property type="match status" value="1"/>
</dbReference>
<dbReference type="InterPro" id="IPR037033">
    <property type="entry name" value="DNA-dir_RNAP_su2_hyb_sf"/>
</dbReference>
<dbReference type="EMBL" id="JABEBT010000045">
    <property type="protein sequence ID" value="KAF7635202.1"/>
    <property type="molecule type" value="Genomic_DNA"/>
</dbReference>
<evidence type="ECO:0000259" key="16">
    <source>
        <dbReference type="Pfam" id="PF04561"/>
    </source>
</evidence>
<organism evidence="20 21">
    <name type="scientific">Meloidogyne graminicola</name>
    <dbReference type="NCBI Taxonomy" id="189291"/>
    <lineage>
        <taxon>Eukaryota</taxon>
        <taxon>Metazoa</taxon>
        <taxon>Ecdysozoa</taxon>
        <taxon>Nematoda</taxon>
        <taxon>Chromadorea</taxon>
        <taxon>Rhabditida</taxon>
        <taxon>Tylenchina</taxon>
        <taxon>Tylenchomorpha</taxon>
        <taxon>Tylenchoidea</taxon>
        <taxon>Meloidogynidae</taxon>
        <taxon>Meloidogyninae</taxon>
        <taxon>Meloidogyne</taxon>
    </lineage>
</organism>
<feature type="domain" description="RNA polymerase Rpb2" evidence="15">
    <location>
        <begin position="985"/>
        <end position="1094"/>
    </location>
</feature>
<dbReference type="PROSITE" id="PS01166">
    <property type="entry name" value="RNA_POL_BETA"/>
    <property type="match status" value="1"/>
</dbReference>
<feature type="domain" description="DNA-directed RNA polymerase subunit 2 hybrid-binding" evidence="14">
    <location>
        <begin position="619"/>
        <end position="983"/>
    </location>
</feature>
<dbReference type="InterPro" id="IPR007120">
    <property type="entry name" value="DNA-dir_RNAP_su2_dom"/>
</dbReference>
<evidence type="ECO:0000256" key="1">
    <source>
        <dbReference type="ARBA" id="ARBA00004123"/>
    </source>
</evidence>
<keyword evidence="21" id="KW-1185">Reference proteome</keyword>
<evidence type="ECO:0000256" key="3">
    <source>
        <dbReference type="ARBA" id="ARBA00022478"/>
    </source>
</evidence>
<dbReference type="Proteomes" id="UP000605970">
    <property type="component" value="Unassembled WGS sequence"/>
</dbReference>
<evidence type="ECO:0000259" key="18">
    <source>
        <dbReference type="Pfam" id="PF04565"/>
    </source>
</evidence>
<evidence type="ECO:0000256" key="5">
    <source>
        <dbReference type="ARBA" id="ARBA00022695"/>
    </source>
</evidence>
<keyword evidence="7" id="KW-0863">Zinc-finger</keyword>
<evidence type="ECO:0000259" key="17">
    <source>
        <dbReference type="Pfam" id="PF04563"/>
    </source>
</evidence>
<comment type="catalytic activity">
    <reaction evidence="11">
        <text>RNA(n) + a ribonucleoside 5'-triphosphate = RNA(n+1) + diphosphate</text>
        <dbReference type="Rhea" id="RHEA:21248"/>
        <dbReference type="Rhea" id="RHEA-COMP:14527"/>
        <dbReference type="Rhea" id="RHEA-COMP:17342"/>
        <dbReference type="ChEBI" id="CHEBI:33019"/>
        <dbReference type="ChEBI" id="CHEBI:61557"/>
        <dbReference type="ChEBI" id="CHEBI:140395"/>
        <dbReference type="EC" id="2.7.7.6"/>
    </reaction>
    <physiologicalReaction direction="left-to-right" evidence="11">
        <dbReference type="Rhea" id="RHEA:21249"/>
    </physiologicalReaction>
</comment>
<comment type="caution">
    <text evidence="20">The sequence shown here is derived from an EMBL/GenBank/DDBJ whole genome shotgun (WGS) entry which is preliminary data.</text>
</comment>
<gene>
    <name evidence="20" type="ORF">Mgra_00005317</name>
</gene>
<sequence>MDCDISGYHVESYNFLVDEGFQAIAEDIPPVKLKLPNGDAVEFWYTSARLGKPHLDNSKIAGDIGNGPIYPSECRQRRMTYRAPLNVCIDLQLNGRKIDTVDLLLAEIPVMLCSNRCYFVVNGSEKIMRLLVANKRKLYSDFAVMLRSFRGNHYCSLITLHYLESLSMTLLIQYRRELFYVPLIYIIKCLVDWNDAQIYNQLIAGRPNDQFWAKCVRNMLNVAQGEGIVSKKAAFAMLGSKFRVALGERIAPWEDDETACQFLLHHCLAVHLKTDEQKFYCLAMMAQKLVALVKNEIQPESLDNPQFQEASVSGHILALICRERMENILLIVRKKLEIVAKRRPDNFNFTSKEFLKAFSSHKNNELTRGLEYFLATGNLITRTGVGLMQLTGFSVIAERINQLRFVSHFRAIHRGAFFMEMRTTDVRKLRPEAWGFICPVHTPDGAPCGLLNHVTASANIVTHFTQSPRKLLETLSSLGIIPHSSLAILPNEPLYPVILDGDFIGYLLCRRAAFVERQLRAIKVNEFDDRISRFSEITLIRNSPDSENIQTQYPGLYIYTLPGRLYRPVKNLLLNGQTEYIGIFEQVYLSIVIDPDEAEPGVTMHQELHPSALFSFAGNLIPFPDHNQSPRNVYQCQMGKQTMGVPVHAWRCRADGKMYLLQTPQKPLLKLEAHDRYEMDEYPLGTNACVAVISYTGYDMEDAMVINKGSYHRGFAHGTVIKVERINLSEHSNARFGRKSDCEVVFCGEPDNVRPPSLDADGLPIQGRCYHNGDYYYSTFNTISGEFKKFKYSSSEPGYCGIVRIVRDENVPDLKVVHVLIQWRIQRNPIIGDKFASRHGQKGINSFLWPPESMPFSESGMVPDILFNPHGFPSRMTIGMMIESMAGKAAAAHGETFDASPFVFNEQNTAIEHFGKMLSKAGYNHYGEETMYSGIDGREMQVQIFFGIVYYQRLRHMISDKFQVRSTGPVDPVTLQPVKGRKRGGGVRFGEMERDSLIAHGTAFCLQDRLLNCSDKEEAHVCGRCGSIVSVSQLKPHVAMLKYSPSKDQDLQKFTQIHCSLCQKDDQVFQVQLPRVFRYLCAELSAVNAKIQLSLAHPSDFIVTFKILRFSFGYYCDKSDGQEYCSCLKNGKKSENFHFPAGAPGCDKEFLKIAYMPMCEFLVLIDGCTICPSGDAKITSLRITHFEKGGNIFSKCDDENEYNALIVDNLDIVVPKGDKVELKSSSFSLPAILTHRICDQIFSYTKPDNSYTNIYLHITHNCGGREDVKKVLLPDIKLEEKKFKYNVAEIRGLKVNLIKDEVEKYDWDDGIKGYKVNSQSPKSWEDPKLLRSFFVFFFLTFYNYFDKFWYSNYSPIDGAVFGKSAKAQRWASSGNE</sequence>
<dbReference type="InterPro" id="IPR007121">
    <property type="entry name" value="RNA_pol_bsu_CS"/>
</dbReference>
<dbReference type="Pfam" id="PF06883">
    <property type="entry name" value="RNA_pol_Rpa2_4"/>
    <property type="match status" value="1"/>
</dbReference>
<dbReference type="InterPro" id="IPR015712">
    <property type="entry name" value="DNA-dir_RNA_pol_su2"/>
</dbReference>
<dbReference type="Pfam" id="PF04565">
    <property type="entry name" value="RNA_pol_Rpb2_3"/>
    <property type="match status" value="1"/>
</dbReference>
<feature type="domain" description="DNA-directed RNA polymerase I subunit RPA2" evidence="19">
    <location>
        <begin position="504"/>
        <end position="567"/>
    </location>
</feature>
<dbReference type="GO" id="GO:0000428">
    <property type="term" value="C:DNA-directed RNA polymerase complex"/>
    <property type="evidence" value="ECO:0007669"/>
    <property type="project" value="UniProtKB-KW"/>
</dbReference>
<comment type="similarity">
    <text evidence="2 12">Belongs to the RNA polymerase beta chain family.</text>
</comment>
<evidence type="ECO:0000256" key="6">
    <source>
        <dbReference type="ARBA" id="ARBA00022723"/>
    </source>
</evidence>